<name>A0A2I0KTF9_PUNGR</name>
<sequence length="158" mass="17470">MFLMSQGMLPGQIKALVSTRASNSSQIFDQPRLRAREIIVRIARASTWNGKAAVTGARHEQYMSPLMGCATPAMAVMDPRQTASMLSFHQPLVRITSRWGSEWKDGMLSVWILGCRGSVHRHCSFRGDGVPEAPLRPQRSGAFLCTLSGKLLGCYKTF</sequence>
<keyword evidence="2" id="KW-1185">Reference proteome</keyword>
<evidence type="ECO:0000313" key="1">
    <source>
        <dbReference type="EMBL" id="PKI71613.1"/>
    </source>
</evidence>
<organism evidence="1 2">
    <name type="scientific">Punica granatum</name>
    <name type="common">Pomegranate</name>
    <dbReference type="NCBI Taxonomy" id="22663"/>
    <lineage>
        <taxon>Eukaryota</taxon>
        <taxon>Viridiplantae</taxon>
        <taxon>Streptophyta</taxon>
        <taxon>Embryophyta</taxon>
        <taxon>Tracheophyta</taxon>
        <taxon>Spermatophyta</taxon>
        <taxon>Magnoliopsida</taxon>
        <taxon>eudicotyledons</taxon>
        <taxon>Gunneridae</taxon>
        <taxon>Pentapetalae</taxon>
        <taxon>rosids</taxon>
        <taxon>malvids</taxon>
        <taxon>Myrtales</taxon>
        <taxon>Lythraceae</taxon>
        <taxon>Punica</taxon>
    </lineage>
</organism>
<protein>
    <submittedName>
        <fullName evidence="1">Uncharacterized protein</fullName>
    </submittedName>
</protein>
<proteinExistence type="predicted"/>
<reference evidence="1 2" key="1">
    <citation type="submission" date="2017-11" db="EMBL/GenBank/DDBJ databases">
        <title>De-novo sequencing of pomegranate (Punica granatum L.) genome.</title>
        <authorList>
            <person name="Akparov Z."/>
            <person name="Amiraslanov A."/>
            <person name="Hajiyeva S."/>
            <person name="Abbasov M."/>
            <person name="Kaur K."/>
            <person name="Hamwieh A."/>
            <person name="Solovyev V."/>
            <person name="Salamov A."/>
            <person name="Braich B."/>
            <person name="Kosarev P."/>
            <person name="Mahmoud A."/>
            <person name="Hajiyev E."/>
            <person name="Babayeva S."/>
            <person name="Izzatullayeva V."/>
            <person name="Mammadov A."/>
            <person name="Mammadov A."/>
            <person name="Sharifova S."/>
            <person name="Ojaghi J."/>
            <person name="Eynullazada K."/>
            <person name="Bayramov B."/>
            <person name="Abdulazimova A."/>
            <person name="Shahmuradov I."/>
        </authorList>
    </citation>
    <scope>NUCLEOTIDE SEQUENCE [LARGE SCALE GENOMIC DNA]</scope>
    <source>
        <strain evidence="2">cv. AG2017</strain>
        <tissue evidence="1">Leaf</tissue>
    </source>
</reference>
<evidence type="ECO:0000313" key="2">
    <source>
        <dbReference type="Proteomes" id="UP000233551"/>
    </source>
</evidence>
<dbReference type="Proteomes" id="UP000233551">
    <property type="component" value="Unassembled WGS sequence"/>
</dbReference>
<gene>
    <name evidence="1" type="ORF">CRG98_007936</name>
</gene>
<dbReference type="AlphaFoldDB" id="A0A2I0KTF9"/>
<comment type="caution">
    <text evidence="1">The sequence shown here is derived from an EMBL/GenBank/DDBJ whole genome shotgun (WGS) entry which is preliminary data.</text>
</comment>
<accession>A0A2I0KTF9</accession>
<dbReference type="EMBL" id="PGOL01000363">
    <property type="protein sequence ID" value="PKI71613.1"/>
    <property type="molecule type" value="Genomic_DNA"/>
</dbReference>